<reference evidence="5" key="1">
    <citation type="submission" date="2017-12" db="EMBL/GenBank/DDBJ databases">
        <title>Draft genome sequence of Telmatospirillum siberiense 26-4b1T, an acidotolerant peatland alphaproteobacterium potentially involved in sulfur cycling.</title>
        <authorList>
            <person name="Hausmann B."/>
            <person name="Pjevac P."/>
            <person name="Schreck K."/>
            <person name="Herbold C.W."/>
            <person name="Daims H."/>
            <person name="Wagner M."/>
            <person name="Pester M."/>
            <person name="Loy A."/>
        </authorList>
    </citation>
    <scope>NUCLEOTIDE SEQUENCE [LARGE SCALE GENOMIC DNA]</scope>
    <source>
        <strain evidence="5">26-4b1</strain>
    </source>
</reference>
<dbReference type="InterPro" id="IPR032466">
    <property type="entry name" value="Metal_Hydrolase"/>
</dbReference>
<dbReference type="NCBIfam" id="NF009059">
    <property type="entry name" value="PRK12393.1"/>
    <property type="match status" value="1"/>
</dbReference>
<keyword evidence="2 4" id="KW-0378">Hydrolase</keyword>
<dbReference type="SUPFAM" id="SSF51556">
    <property type="entry name" value="Metallo-dependent hydrolases"/>
    <property type="match status" value="1"/>
</dbReference>
<dbReference type="EMBL" id="PIUM01000011">
    <property type="protein sequence ID" value="PKU24478.1"/>
    <property type="molecule type" value="Genomic_DNA"/>
</dbReference>
<evidence type="ECO:0000313" key="5">
    <source>
        <dbReference type="Proteomes" id="UP000233293"/>
    </source>
</evidence>
<organism evidence="4 5">
    <name type="scientific">Telmatospirillum siberiense</name>
    <dbReference type="NCBI Taxonomy" id="382514"/>
    <lineage>
        <taxon>Bacteria</taxon>
        <taxon>Pseudomonadati</taxon>
        <taxon>Pseudomonadota</taxon>
        <taxon>Alphaproteobacteria</taxon>
        <taxon>Rhodospirillales</taxon>
        <taxon>Rhodospirillaceae</taxon>
        <taxon>Telmatospirillum</taxon>
    </lineage>
</organism>
<comment type="similarity">
    <text evidence="1">Belongs to the metallo-dependent hydrolases superfamily. ATZ/TRZ family.</text>
</comment>
<comment type="caution">
    <text evidence="4">The sequence shown here is derived from an EMBL/GenBank/DDBJ whole genome shotgun (WGS) entry which is preliminary data.</text>
</comment>
<dbReference type="OrthoDB" id="9796020at2"/>
<dbReference type="PANTHER" id="PTHR43794:SF11">
    <property type="entry name" value="AMIDOHYDROLASE-RELATED DOMAIN-CONTAINING PROTEIN"/>
    <property type="match status" value="1"/>
</dbReference>
<name>A0A2N3PVR4_9PROT</name>
<dbReference type="RefSeq" id="WP_101250764.1">
    <property type="nucleotide sequence ID" value="NZ_PIUM01000011.1"/>
</dbReference>
<sequence length="453" mass="48608">MNDVVIRGAAGILTGLSGSDERATGDIRIGEGRIKAVGTVVPEPGDQVIDASGSVVYPGLVSTHHHLFQSVLKGIPAGIDLPLEGWLRTVPFSYWHKLDEDALEVAATVGLAELLLSGTTTIADHHYLFTENYGFDPAATIFRVAERLGIRLVLCRGGATQGRDFDIPHTQPMPKENLDGMIRRVGDLAARFNDPSPESMRRVVFAPTTLPWSVLPEELDVIAEAARAMKLRLHSHLSETHVYVDFCMEKYGKRPVQWAGDHGWLGKDVWFAHLVHLDESELRLLAETGTGMAHCPQSNCRLGSGVAAADRLTRLGGPVSLAVDGAASNEACDMISEMHCAWLVHRAAKGAQAVRAEDVLHWATAGGARVLDMPTIGTIEVGKTADLAIFDLSRPRYAGLHDPLIGPIVAGGDAQLRHLLVGGRTVVENGAIPGLDLAALSHRTAGIVRRLAA</sequence>
<dbReference type="InterPro" id="IPR050287">
    <property type="entry name" value="MTA/SAH_deaminase"/>
</dbReference>
<dbReference type="AlphaFoldDB" id="A0A2N3PVR4"/>
<dbReference type="Proteomes" id="UP000233293">
    <property type="component" value="Unassembled WGS sequence"/>
</dbReference>
<dbReference type="Gene3D" id="3.20.20.140">
    <property type="entry name" value="Metal-dependent hydrolases"/>
    <property type="match status" value="1"/>
</dbReference>
<dbReference type="InterPro" id="IPR011059">
    <property type="entry name" value="Metal-dep_hydrolase_composite"/>
</dbReference>
<evidence type="ECO:0000259" key="3">
    <source>
        <dbReference type="Pfam" id="PF01979"/>
    </source>
</evidence>
<dbReference type="GO" id="GO:0016810">
    <property type="term" value="F:hydrolase activity, acting on carbon-nitrogen (but not peptide) bonds"/>
    <property type="evidence" value="ECO:0007669"/>
    <property type="project" value="InterPro"/>
</dbReference>
<dbReference type="InterPro" id="IPR006680">
    <property type="entry name" value="Amidohydro-rel"/>
</dbReference>
<dbReference type="CDD" id="cd01298">
    <property type="entry name" value="ATZ_TRZ_like"/>
    <property type="match status" value="1"/>
</dbReference>
<dbReference type="PANTHER" id="PTHR43794">
    <property type="entry name" value="AMINOHYDROLASE SSNA-RELATED"/>
    <property type="match status" value="1"/>
</dbReference>
<evidence type="ECO:0000313" key="4">
    <source>
        <dbReference type="EMBL" id="PKU24478.1"/>
    </source>
</evidence>
<dbReference type="Gene3D" id="2.30.40.10">
    <property type="entry name" value="Urease, subunit C, domain 1"/>
    <property type="match status" value="1"/>
</dbReference>
<gene>
    <name evidence="4" type="ORF">CWS72_11570</name>
</gene>
<evidence type="ECO:0000256" key="2">
    <source>
        <dbReference type="ARBA" id="ARBA00022801"/>
    </source>
</evidence>
<feature type="domain" description="Amidohydrolase-related" evidence="3">
    <location>
        <begin position="55"/>
        <end position="425"/>
    </location>
</feature>
<dbReference type="Pfam" id="PF01979">
    <property type="entry name" value="Amidohydro_1"/>
    <property type="match status" value="1"/>
</dbReference>
<protein>
    <submittedName>
        <fullName evidence="4">Amidohydrolase</fullName>
    </submittedName>
</protein>
<proteinExistence type="inferred from homology"/>
<dbReference type="SUPFAM" id="SSF51338">
    <property type="entry name" value="Composite domain of metallo-dependent hydrolases"/>
    <property type="match status" value="2"/>
</dbReference>
<keyword evidence="5" id="KW-1185">Reference proteome</keyword>
<evidence type="ECO:0000256" key="1">
    <source>
        <dbReference type="ARBA" id="ARBA00006745"/>
    </source>
</evidence>
<accession>A0A2N3PVR4</accession>